<dbReference type="Proteomes" id="UP000465302">
    <property type="component" value="Unassembled WGS sequence"/>
</dbReference>
<reference evidence="1 2" key="1">
    <citation type="journal article" date="2019" name="Emerg. Microbes Infect.">
        <title>Comprehensive subspecies identification of 175 nontuberculous mycobacteria species based on 7547 genomic profiles.</title>
        <authorList>
            <person name="Matsumoto Y."/>
            <person name="Kinjo T."/>
            <person name="Motooka D."/>
            <person name="Nabeya D."/>
            <person name="Jung N."/>
            <person name="Uechi K."/>
            <person name="Horii T."/>
            <person name="Iida T."/>
            <person name="Fujita J."/>
            <person name="Nakamura S."/>
        </authorList>
    </citation>
    <scope>NUCLEOTIDE SEQUENCE [LARGE SCALE GENOMIC DNA]</scope>
    <source>
        <strain evidence="1 2">JCM 6377</strain>
    </source>
</reference>
<sequence>MLLAQSAQLDQAGTIHALGLGWTTSPTPVPQHALVIFVEVEWSELGKTFPIRAELVDSDGVRVASTEDGVIKAKHKPVHPKGTPVTIPFTATVPSLKLKAGERYQWRVSINDEMHEDWLASFTVTED</sequence>
<dbReference type="AlphaFoldDB" id="A0A7I9VTD5"/>
<dbReference type="EMBL" id="BLKS01000001">
    <property type="protein sequence ID" value="GFG48691.1"/>
    <property type="molecule type" value="Genomic_DNA"/>
</dbReference>
<name>A0A7I9VTD5_MYCAG</name>
<evidence type="ECO:0000313" key="1">
    <source>
        <dbReference type="EMBL" id="GFG48691.1"/>
    </source>
</evidence>
<comment type="caution">
    <text evidence="1">The sequence shown here is derived from an EMBL/GenBank/DDBJ whole genome shotgun (WGS) entry which is preliminary data.</text>
</comment>
<dbReference type="Pfam" id="PF22091">
    <property type="entry name" value="DUF6941"/>
    <property type="match status" value="1"/>
</dbReference>
<evidence type="ECO:0000313" key="2">
    <source>
        <dbReference type="Proteomes" id="UP000465302"/>
    </source>
</evidence>
<proteinExistence type="predicted"/>
<gene>
    <name evidence="1" type="ORF">MAGR_01320</name>
</gene>
<dbReference type="InterPro" id="IPR054221">
    <property type="entry name" value="DUF6941"/>
</dbReference>
<accession>A0A7I9VTD5</accession>
<protein>
    <submittedName>
        <fullName evidence="1">Uncharacterized protein</fullName>
    </submittedName>
</protein>
<organism evidence="1 2">
    <name type="scientific">Mycolicibacterium agri</name>
    <name type="common">Mycobacterium agri</name>
    <dbReference type="NCBI Taxonomy" id="36811"/>
    <lineage>
        <taxon>Bacteria</taxon>
        <taxon>Bacillati</taxon>
        <taxon>Actinomycetota</taxon>
        <taxon>Actinomycetes</taxon>
        <taxon>Mycobacteriales</taxon>
        <taxon>Mycobacteriaceae</taxon>
        <taxon>Mycolicibacterium</taxon>
    </lineage>
</organism>